<keyword evidence="3" id="KW-0597">Phosphoprotein</keyword>
<dbReference type="SMART" id="SM00387">
    <property type="entry name" value="HATPase_c"/>
    <property type="match status" value="1"/>
</dbReference>
<dbReference type="PANTHER" id="PTHR43065:SF10">
    <property type="entry name" value="PEROXIDE STRESS-ACTIVATED HISTIDINE KINASE MAK3"/>
    <property type="match status" value="1"/>
</dbReference>
<keyword evidence="5" id="KW-0547">Nucleotide-binding</keyword>
<comment type="catalytic activity">
    <reaction evidence="1">
        <text>ATP + protein L-histidine = ADP + protein N-phospho-L-histidine.</text>
        <dbReference type="EC" id="2.7.13.3"/>
    </reaction>
</comment>
<dbReference type="GO" id="GO:0005524">
    <property type="term" value="F:ATP binding"/>
    <property type="evidence" value="ECO:0007669"/>
    <property type="project" value="UniProtKB-KW"/>
</dbReference>
<dbReference type="GO" id="GO:0000155">
    <property type="term" value="F:phosphorelay sensor kinase activity"/>
    <property type="evidence" value="ECO:0007669"/>
    <property type="project" value="InterPro"/>
</dbReference>
<comment type="caution">
    <text evidence="11">The sequence shown here is derived from an EMBL/GenBank/DDBJ whole genome shotgun (WGS) entry which is preliminary data.</text>
</comment>
<dbReference type="InterPro" id="IPR036890">
    <property type="entry name" value="HATPase_C_sf"/>
</dbReference>
<keyword evidence="8" id="KW-0902">Two-component regulatory system</keyword>
<feature type="transmembrane region" description="Helical" evidence="9">
    <location>
        <begin position="146"/>
        <end position="166"/>
    </location>
</feature>
<evidence type="ECO:0000256" key="8">
    <source>
        <dbReference type="ARBA" id="ARBA00023012"/>
    </source>
</evidence>
<evidence type="ECO:0000259" key="10">
    <source>
        <dbReference type="PROSITE" id="PS50109"/>
    </source>
</evidence>
<evidence type="ECO:0000256" key="2">
    <source>
        <dbReference type="ARBA" id="ARBA00012438"/>
    </source>
</evidence>
<keyword evidence="4" id="KW-0808">Transferase</keyword>
<keyword evidence="6 11" id="KW-0418">Kinase</keyword>
<dbReference type="PRINTS" id="PR00344">
    <property type="entry name" value="BCTRLSENSOR"/>
</dbReference>
<evidence type="ECO:0000256" key="4">
    <source>
        <dbReference type="ARBA" id="ARBA00022679"/>
    </source>
</evidence>
<dbReference type="InterPro" id="IPR003594">
    <property type="entry name" value="HATPase_dom"/>
</dbReference>
<organism evidence="11 12">
    <name type="scientific">Taibaiella lutea</name>
    <dbReference type="NCBI Taxonomy" id="2608001"/>
    <lineage>
        <taxon>Bacteria</taxon>
        <taxon>Pseudomonadati</taxon>
        <taxon>Bacteroidota</taxon>
        <taxon>Chitinophagia</taxon>
        <taxon>Chitinophagales</taxon>
        <taxon>Chitinophagaceae</taxon>
        <taxon>Taibaiella</taxon>
    </lineage>
</organism>
<evidence type="ECO:0000313" key="12">
    <source>
        <dbReference type="Proteomes" id="UP000323632"/>
    </source>
</evidence>
<proteinExistence type="predicted"/>
<dbReference type="Gene3D" id="3.30.565.10">
    <property type="entry name" value="Histidine kinase-like ATPase, C-terminal domain"/>
    <property type="match status" value="1"/>
</dbReference>
<feature type="domain" description="Histidine kinase" evidence="10">
    <location>
        <begin position="184"/>
        <end position="384"/>
    </location>
</feature>
<dbReference type="PROSITE" id="PS50109">
    <property type="entry name" value="HIS_KIN"/>
    <property type="match status" value="1"/>
</dbReference>
<dbReference type="EMBL" id="VWSH01000001">
    <property type="protein sequence ID" value="KAA5536553.1"/>
    <property type="molecule type" value="Genomic_DNA"/>
</dbReference>
<feature type="transmembrane region" description="Helical" evidence="9">
    <location>
        <begin position="7"/>
        <end position="26"/>
    </location>
</feature>
<dbReference type="SUPFAM" id="SSF55874">
    <property type="entry name" value="ATPase domain of HSP90 chaperone/DNA topoisomerase II/histidine kinase"/>
    <property type="match status" value="1"/>
</dbReference>
<evidence type="ECO:0000256" key="6">
    <source>
        <dbReference type="ARBA" id="ARBA00022777"/>
    </source>
</evidence>
<dbReference type="InterPro" id="IPR005467">
    <property type="entry name" value="His_kinase_dom"/>
</dbReference>
<gene>
    <name evidence="11" type="ORF">F0919_02475</name>
</gene>
<dbReference type="Gene3D" id="1.10.287.130">
    <property type="match status" value="1"/>
</dbReference>
<keyword evidence="7" id="KW-0067">ATP-binding</keyword>
<dbReference type="InterPro" id="IPR004358">
    <property type="entry name" value="Sig_transdc_His_kin-like_C"/>
</dbReference>
<sequence length="384" mass="44038">MRQYLHWKTYLVIFALSIVGLALYYFNQVAKDVAVEEQNRVIMLVEAIKTVAIAAPTSQSDVTYATKMIDENKTIPLFITDEHFKIIDTRNLDSTRLRDDPQYLERKFNQFKSLHPPIPYDYSTPGMNGKGYLVYGDSNLLNRLRYYPLLILAITFLFGLIVVIAISNAQRSLQNQVWVGMSKETAHQIGTPLTSIVAWMELLKETESNKEWIAEMEKDVSRLQLIADRFSKIGSIPQLKEENLATRLQAMVEYMRMRKPKKVTIDFEHNEDDVQVLLSGPLFDWVIENLMRNALDAMEGEGRIFIKLVNQPRVVTIDVCDTGKGIPKNNFKKVFAPGFSTKQRGWGLGLSLAKRIIEKYHNGNIFVKSSESGTGTTFRIIFRR</sequence>
<keyword evidence="9" id="KW-1133">Transmembrane helix</keyword>
<keyword evidence="12" id="KW-1185">Reference proteome</keyword>
<name>A0A5M6CNC9_9BACT</name>
<dbReference type="Pfam" id="PF02518">
    <property type="entry name" value="HATPase_c"/>
    <property type="match status" value="1"/>
</dbReference>
<protein>
    <recommendedName>
        <fullName evidence="2">histidine kinase</fullName>
        <ecNumber evidence="2">2.7.13.3</ecNumber>
    </recommendedName>
</protein>
<dbReference type="InterPro" id="IPR003661">
    <property type="entry name" value="HisK_dim/P_dom"/>
</dbReference>
<dbReference type="EC" id="2.7.13.3" evidence="2"/>
<evidence type="ECO:0000313" key="11">
    <source>
        <dbReference type="EMBL" id="KAA5536553.1"/>
    </source>
</evidence>
<evidence type="ECO:0000256" key="1">
    <source>
        <dbReference type="ARBA" id="ARBA00000085"/>
    </source>
</evidence>
<evidence type="ECO:0000256" key="7">
    <source>
        <dbReference type="ARBA" id="ARBA00022840"/>
    </source>
</evidence>
<evidence type="ECO:0000256" key="9">
    <source>
        <dbReference type="SAM" id="Phobius"/>
    </source>
</evidence>
<dbReference type="Proteomes" id="UP000323632">
    <property type="component" value="Unassembled WGS sequence"/>
</dbReference>
<reference evidence="11 12" key="1">
    <citation type="submission" date="2019-09" db="EMBL/GenBank/DDBJ databases">
        <title>Genome sequence and assembly of Taibaiella sp.</title>
        <authorList>
            <person name="Chhetri G."/>
        </authorList>
    </citation>
    <scope>NUCLEOTIDE SEQUENCE [LARGE SCALE GENOMIC DNA]</scope>
    <source>
        <strain evidence="11 12">KVB11</strain>
    </source>
</reference>
<dbReference type="CDD" id="cd00082">
    <property type="entry name" value="HisKA"/>
    <property type="match status" value="1"/>
</dbReference>
<keyword evidence="9" id="KW-0812">Transmembrane</keyword>
<dbReference type="PANTHER" id="PTHR43065">
    <property type="entry name" value="SENSOR HISTIDINE KINASE"/>
    <property type="match status" value="1"/>
</dbReference>
<keyword evidence="9" id="KW-0472">Membrane</keyword>
<evidence type="ECO:0000256" key="3">
    <source>
        <dbReference type="ARBA" id="ARBA00022553"/>
    </source>
</evidence>
<dbReference type="AlphaFoldDB" id="A0A5M6CNC9"/>
<accession>A0A5M6CNC9</accession>
<dbReference type="RefSeq" id="WP_150031130.1">
    <property type="nucleotide sequence ID" value="NZ_VWSH01000001.1"/>
</dbReference>
<evidence type="ECO:0000256" key="5">
    <source>
        <dbReference type="ARBA" id="ARBA00022741"/>
    </source>
</evidence>